<keyword evidence="6" id="KW-0677">Repeat</keyword>
<evidence type="ECO:0000256" key="1">
    <source>
        <dbReference type="ARBA" id="ARBA00004236"/>
    </source>
</evidence>
<dbReference type="SUPFAM" id="SSF52058">
    <property type="entry name" value="L domain-like"/>
    <property type="match status" value="1"/>
</dbReference>
<organism evidence="11 12">
    <name type="scientific">Engystomops pustulosus</name>
    <name type="common">Tungara frog</name>
    <name type="synonym">Physalaemus pustulosus</name>
    <dbReference type="NCBI Taxonomy" id="76066"/>
    <lineage>
        <taxon>Eukaryota</taxon>
        <taxon>Metazoa</taxon>
        <taxon>Chordata</taxon>
        <taxon>Craniata</taxon>
        <taxon>Vertebrata</taxon>
        <taxon>Euteleostomi</taxon>
        <taxon>Amphibia</taxon>
        <taxon>Batrachia</taxon>
        <taxon>Anura</taxon>
        <taxon>Neobatrachia</taxon>
        <taxon>Hyloidea</taxon>
        <taxon>Leptodactylidae</taxon>
        <taxon>Leiuperinae</taxon>
        <taxon>Engystomops</taxon>
    </lineage>
</organism>
<evidence type="ECO:0000313" key="12">
    <source>
        <dbReference type="Proteomes" id="UP000824782"/>
    </source>
</evidence>
<dbReference type="SMART" id="SM00369">
    <property type="entry name" value="LRR_TYP"/>
    <property type="match status" value="11"/>
</dbReference>
<keyword evidence="4 9" id="KW-0812">Transmembrane</keyword>
<evidence type="ECO:0000256" key="5">
    <source>
        <dbReference type="ARBA" id="ARBA00022729"/>
    </source>
</evidence>
<evidence type="ECO:0000256" key="4">
    <source>
        <dbReference type="ARBA" id="ARBA00022692"/>
    </source>
</evidence>
<dbReference type="InterPro" id="IPR000483">
    <property type="entry name" value="Cys-rich_flank_reg_C"/>
</dbReference>
<dbReference type="SMART" id="SM00365">
    <property type="entry name" value="LRR_SD22"/>
    <property type="match status" value="5"/>
</dbReference>
<feature type="domain" description="LRRCT" evidence="10">
    <location>
        <begin position="338"/>
        <end position="387"/>
    </location>
</feature>
<accession>A0AAV7DQ47</accession>
<gene>
    <name evidence="11" type="ORF">GDO81_002736</name>
</gene>
<dbReference type="FunFam" id="3.80.10.10:FF:001367">
    <property type="entry name" value="Leucine-rich repeat-containing protein 70"/>
    <property type="match status" value="1"/>
</dbReference>
<evidence type="ECO:0000256" key="8">
    <source>
        <dbReference type="ARBA" id="ARBA00023136"/>
    </source>
</evidence>
<keyword evidence="7 9" id="KW-1133">Transmembrane helix</keyword>
<comment type="caution">
    <text evidence="11">The sequence shown here is derived from an EMBL/GenBank/DDBJ whole genome shotgun (WGS) entry which is preliminary data.</text>
</comment>
<evidence type="ECO:0000256" key="7">
    <source>
        <dbReference type="ARBA" id="ARBA00022989"/>
    </source>
</evidence>
<keyword evidence="3" id="KW-0433">Leucine-rich repeat</keyword>
<keyword evidence="5" id="KW-0732">Signal</keyword>
<keyword evidence="12" id="KW-1185">Reference proteome</keyword>
<dbReference type="FunFam" id="3.80.10.10:FF:001438">
    <property type="entry name" value="Uncharacterized protein"/>
    <property type="match status" value="1"/>
</dbReference>
<feature type="transmembrane region" description="Helical" evidence="9">
    <location>
        <begin position="497"/>
        <end position="516"/>
    </location>
</feature>
<protein>
    <recommendedName>
        <fullName evidence="10">LRRCT domain-containing protein</fullName>
    </recommendedName>
</protein>
<dbReference type="Pfam" id="PF00560">
    <property type="entry name" value="LRR_1"/>
    <property type="match status" value="2"/>
</dbReference>
<evidence type="ECO:0000256" key="9">
    <source>
        <dbReference type="SAM" id="Phobius"/>
    </source>
</evidence>
<dbReference type="EMBL" id="WNYA01000001">
    <property type="protein sequence ID" value="KAG8598776.1"/>
    <property type="molecule type" value="Genomic_DNA"/>
</dbReference>
<dbReference type="PROSITE" id="PS51450">
    <property type="entry name" value="LRR"/>
    <property type="match status" value="3"/>
</dbReference>
<keyword evidence="2" id="KW-1003">Cell membrane</keyword>
<dbReference type="InterPro" id="IPR003591">
    <property type="entry name" value="Leu-rich_rpt_typical-subtyp"/>
</dbReference>
<evidence type="ECO:0000256" key="2">
    <source>
        <dbReference type="ARBA" id="ARBA00022475"/>
    </source>
</evidence>
<comment type="subcellular location">
    <subcellularLocation>
        <location evidence="1">Cell membrane</location>
    </subcellularLocation>
</comment>
<evidence type="ECO:0000256" key="6">
    <source>
        <dbReference type="ARBA" id="ARBA00022737"/>
    </source>
</evidence>
<evidence type="ECO:0000259" key="10">
    <source>
        <dbReference type="SMART" id="SM00082"/>
    </source>
</evidence>
<dbReference type="InterPro" id="IPR001611">
    <property type="entry name" value="Leu-rich_rpt"/>
</dbReference>
<proteinExistence type="predicted"/>
<dbReference type="Gene3D" id="3.80.10.10">
    <property type="entry name" value="Ribonuclease Inhibitor"/>
    <property type="match status" value="3"/>
</dbReference>
<evidence type="ECO:0000313" key="11">
    <source>
        <dbReference type="EMBL" id="KAG8598776.1"/>
    </source>
</evidence>
<dbReference type="AlphaFoldDB" id="A0AAV7DQ47"/>
<dbReference type="Proteomes" id="UP000824782">
    <property type="component" value="Unassembled WGS sequence"/>
</dbReference>
<dbReference type="Pfam" id="PF13855">
    <property type="entry name" value="LRR_8"/>
    <property type="match status" value="2"/>
</dbReference>
<dbReference type="PANTHER" id="PTHR24369:SF211">
    <property type="entry name" value="LEUCINE-RICH REPEAT-CONTAINING PROTEIN 15-LIKE"/>
    <property type="match status" value="1"/>
</dbReference>
<dbReference type="InterPro" id="IPR050541">
    <property type="entry name" value="LRR_TM_domain-containing"/>
</dbReference>
<sequence>MLLLQERVLSCPTTCHICLGKQVNCQNLGLTSIPKNFPKTTSLIYLSGNNITNISPNVLSDLKDLAVLFLDNSQISHIHPKTFSSLKKLYSLYLNDNFIQRLDTSIFDGLPNLHYLYLQHNWIDFIPQGLFGHLKSVRHLYLQQNRICVLGSDLFFGMSNLHTLNLADNNISRISDSAWRHLENLENLYLEGNRLMQVPSNALGLLKGLKRLSLSSNQFGSIHNFAFLGLNSLQYLFLENANIQAISDKSFKGLGNLKQLILSRNELHTLDSKTFFGLNQLGYLQLDRNGIMTISDDTFEEMGPSLKVLNLAFNNLTSLQPRVLQPLVSLSHFQASYNPWHCGCNLLALRSFLLSSSSRFSLHCHSPPQLQNRPLRNVKLTEFSNCTIDTTNASMRLSSSTEMMHSNMKHVTYKPLFTSLSTQTFSAQETSTESINIARSSRGQNGSESLFEEIPMFFPPVDLASNSVSQVPLDIVTVSLKPVVICQPTTEDLHQSFYVLLCFFILSCVVISLLVCKVFQLKKNLRIPEHQGDSVLEYYSCYQTGRYQTTDPVHLPPQNPLPSPEIDLIRPLKRSPSDSQTQVILFEHSAL</sequence>
<dbReference type="InterPro" id="IPR032675">
    <property type="entry name" value="LRR_dom_sf"/>
</dbReference>
<keyword evidence="8 9" id="KW-0472">Membrane</keyword>
<dbReference type="PANTHER" id="PTHR24369">
    <property type="entry name" value="ANTIGEN BSP, PUTATIVE-RELATED"/>
    <property type="match status" value="1"/>
</dbReference>
<evidence type="ECO:0000256" key="3">
    <source>
        <dbReference type="ARBA" id="ARBA00022614"/>
    </source>
</evidence>
<dbReference type="GO" id="GO:0005886">
    <property type="term" value="C:plasma membrane"/>
    <property type="evidence" value="ECO:0007669"/>
    <property type="project" value="UniProtKB-SubCell"/>
</dbReference>
<dbReference type="SMART" id="SM00082">
    <property type="entry name" value="LRRCT"/>
    <property type="match status" value="1"/>
</dbReference>
<name>A0AAV7DQ47_ENGPU</name>
<reference evidence="11" key="1">
    <citation type="thesis" date="2020" institute="ProQuest LLC" country="789 East Eisenhower Parkway, Ann Arbor, MI, USA">
        <title>Comparative Genomics and Chromosome Evolution.</title>
        <authorList>
            <person name="Mudd A.B."/>
        </authorList>
    </citation>
    <scope>NUCLEOTIDE SEQUENCE</scope>
    <source>
        <strain evidence="11">237g6f4</strain>
        <tissue evidence="11">Blood</tissue>
    </source>
</reference>